<reference evidence="2" key="1">
    <citation type="journal article" date="2020" name="New Phytol.">
        <title>Comparative genomics reveals dynamic genome evolution in host specialist ectomycorrhizal fungi.</title>
        <authorList>
            <person name="Lofgren L.A."/>
            <person name="Nguyen N.H."/>
            <person name="Vilgalys R."/>
            <person name="Ruytinx J."/>
            <person name="Liao H.L."/>
            <person name="Branco S."/>
            <person name="Kuo A."/>
            <person name="LaButti K."/>
            <person name="Lipzen A."/>
            <person name="Andreopoulos W."/>
            <person name="Pangilinan J."/>
            <person name="Riley R."/>
            <person name="Hundley H."/>
            <person name="Na H."/>
            <person name="Barry K."/>
            <person name="Grigoriev I.V."/>
            <person name="Stajich J.E."/>
            <person name="Kennedy P.G."/>
        </authorList>
    </citation>
    <scope>NUCLEOTIDE SEQUENCE</scope>
    <source>
        <strain evidence="2">DOB743</strain>
    </source>
</reference>
<sequence length="662" mass="73413">MASTLSAENLLRSATQGFDHLFANDIDAAQKAFESEDTPFHLLGLGVVAFLQAALGMEMGLMDEATRCLTASEAGAKKQARAAKSLPSNHRFDAGMEWEVMHADAVVLLGLTHALSESYRGYLQCVQRFDSAHSKFNKLFKTVYPNGLQSYATPATTPLPSRRGSDGSLRSSVIQSKPTTAPKSGFFSRWFTPSTSVAAPGTITNPPSGPVEELVLSGTAFGYGLFNLVLSLLPAKIRNVVGFFGFNHDRMLALQALAVSAARSDIHSVFAGLVLMTYHGVVLLLSGYQADEAHIIKQYKAIVSRCRKIRVDGRYPDGSLWILNKAKIQRMTHDTEGAIETLRDGLKSERKKSFPQADTLLTFELAWTLLSHRRYEETAKQFLDITKLNSWFSIVFLLHVTFELTYQLHRSHATYYFIAADHDRAQKLLDKIPGQLDKRKLSGRDMPTEAFIKKKLTFYKRKQARLGGDENRFVEAIKISPAEEIAIFWNTHARIESSIAIAHIQEWSSLTPAITDIKSKYLTTPAPKTENDDLDTVDELAIRSLLLGIVHRTLADYTAARAFLLDALKRAPDVEISSWVGGVSAFELAVLDLKEADVKTADMKPEEAMTMWEGVLAGASEKLDQAYAMSTKPMDLSSRLDSRIVMLRDEIFDKRGLLGLPA</sequence>
<dbReference type="GO" id="GO:0005829">
    <property type="term" value="C:cytosol"/>
    <property type="evidence" value="ECO:0007669"/>
    <property type="project" value="TreeGrafter"/>
</dbReference>
<dbReference type="Gene3D" id="1.25.40.10">
    <property type="entry name" value="Tetratricopeptide repeat domain"/>
    <property type="match status" value="1"/>
</dbReference>
<dbReference type="PANTHER" id="PTHR31859:SF1">
    <property type="entry name" value="TETRATRICOPEPTIDE REPEAT PROTEIN 39C"/>
    <property type="match status" value="1"/>
</dbReference>
<dbReference type="Proteomes" id="UP000714275">
    <property type="component" value="Unassembled WGS sequence"/>
</dbReference>
<gene>
    <name evidence="2" type="ORF">EV702DRAFT_1231843</name>
</gene>
<dbReference type="InterPro" id="IPR019412">
    <property type="entry name" value="IML2/TPR_39"/>
</dbReference>
<evidence type="ECO:0000313" key="3">
    <source>
        <dbReference type="Proteomes" id="UP000714275"/>
    </source>
</evidence>
<dbReference type="PANTHER" id="PTHR31859">
    <property type="entry name" value="TETRATRICOPEPTIDE REPEAT PROTEIN 39 FAMILY MEMBER"/>
    <property type="match status" value="1"/>
</dbReference>
<organism evidence="2 3">
    <name type="scientific">Suillus placidus</name>
    <dbReference type="NCBI Taxonomy" id="48579"/>
    <lineage>
        <taxon>Eukaryota</taxon>
        <taxon>Fungi</taxon>
        <taxon>Dikarya</taxon>
        <taxon>Basidiomycota</taxon>
        <taxon>Agaricomycotina</taxon>
        <taxon>Agaricomycetes</taxon>
        <taxon>Agaricomycetidae</taxon>
        <taxon>Boletales</taxon>
        <taxon>Suillineae</taxon>
        <taxon>Suillaceae</taxon>
        <taxon>Suillus</taxon>
    </lineage>
</organism>
<dbReference type="Pfam" id="PF10300">
    <property type="entry name" value="Iml2-TPR_39"/>
    <property type="match status" value="1"/>
</dbReference>
<dbReference type="SUPFAM" id="SSF48452">
    <property type="entry name" value="TPR-like"/>
    <property type="match status" value="1"/>
</dbReference>
<dbReference type="AlphaFoldDB" id="A0A9P7A555"/>
<protein>
    <submittedName>
        <fullName evidence="2">Outer membrane protein Iml2/Tetratricopeptide repeat protein 39</fullName>
    </submittedName>
</protein>
<dbReference type="EMBL" id="JABBWD010000003">
    <property type="protein sequence ID" value="KAG1782436.1"/>
    <property type="molecule type" value="Genomic_DNA"/>
</dbReference>
<comment type="caution">
    <text evidence="2">The sequence shown here is derived from an EMBL/GenBank/DDBJ whole genome shotgun (WGS) entry which is preliminary data.</text>
</comment>
<dbReference type="GO" id="GO:0005634">
    <property type="term" value="C:nucleus"/>
    <property type="evidence" value="ECO:0007669"/>
    <property type="project" value="TreeGrafter"/>
</dbReference>
<evidence type="ECO:0000256" key="1">
    <source>
        <dbReference type="SAM" id="MobiDB-lite"/>
    </source>
</evidence>
<evidence type="ECO:0000313" key="2">
    <source>
        <dbReference type="EMBL" id="KAG1782436.1"/>
    </source>
</evidence>
<feature type="region of interest" description="Disordered" evidence="1">
    <location>
        <begin position="154"/>
        <end position="174"/>
    </location>
</feature>
<dbReference type="GO" id="GO:0005741">
    <property type="term" value="C:mitochondrial outer membrane"/>
    <property type="evidence" value="ECO:0007669"/>
    <property type="project" value="TreeGrafter"/>
</dbReference>
<proteinExistence type="predicted"/>
<dbReference type="OrthoDB" id="2154985at2759"/>
<dbReference type="InterPro" id="IPR011990">
    <property type="entry name" value="TPR-like_helical_dom_sf"/>
</dbReference>
<name>A0A9P7A555_9AGAM</name>
<keyword evidence="3" id="KW-1185">Reference proteome</keyword>
<accession>A0A9P7A555</accession>